<evidence type="ECO:0000313" key="7">
    <source>
        <dbReference type="EMBL" id="EFC94795.1"/>
    </source>
</evidence>
<proteinExistence type="predicted"/>
<dbReference type="PANTHER" id="PTHR33284:SF1">
    <property type="entry name" value="RIBOSOMAL PROTEIN L25_GLN-TRNA SYNTHETASE, ANTI-CODON-BINDING DOMAIN-CONTAINING PROTEIN"/>
    <property type="match status" value="1"/>
</dbReference>
<dbReference type="NCBIfam" id="TIGR00731">
    <property type="entry name" value="bL25_bact_ctc"/>
    <property type="match status" value="1"/>
</dbReference>
<protein>
    <submittedName>
        <fullName evidence="7">Ribosomal protein L25, Ctc-form</fullName>
    </submittedName>
</protein>
<dbReference type="Proteomes" id="UP000004968">
    <property type="component" value="Unassembled WGS sequence"/>
</dbReference>
<evidence type="ECO:0000259" key="5">
    <source>
        <dbReference type="Pfam" id="PF01386"/>
    </source>
</evidence>
<evidence type="ECO:0000313" key="8">
    <source>
        <dbReference type="Proteomes" id="UP000004968"/>
    </source>
</evidence>
<dbReference type="InterPro" id="IPR020057">
    <property type="entry name" value="Ribosomal_bL25_b-dom"/>
</dbReference>
<dbReference type="AlphaFoldDB" id="D3ATR0"/>
<dbReference type="InterPro" id="IPR037121">
    <property type="entry name" value="Ribosomal_bL25_C"/>
</dbReference>
<name>D3ATR0_9FIRM</name>
<dbReference type="CDD" id="cd00495">
    <property type="entry name" value="Ribosomal_L25_TL5_CTC"/>
    <property type="match status" value="1"/>
</dbReference>
<dbReference type="GO" id="GO:0003735">
    <property type="term" value="F:structural constituent of ribosome"/>
    <property type="evidence" value="ECO:0007669"/>
    <property type="project" value="InterPro"/>
</dbReference>
<dbReference type="Gene3D" id="2.40.240.10">
    <property type="entry name" value="Ribosomal Protein L25, Chain P"/>
    <property type="match status" value="1"/>
</dbReference>
<keyword evidence="4" id="KW-0687">Ribonucleoprotein</keyword>
<dbReference type="GO" id="GO:0022625">
    <property type="term" value="C:cytosolic large ribosomal subunit"/>
    <property type="evidence" value="ECO:0007669"/>
    <property type="project" value="TreeGrafter"/>
</dbReference>
<dbReference type="GO" id="GO:0006412">
    <property type="term" value="P:translation"/>
    <property type="evidence" value="ECO:0007669"/>
    <property type="project" value="InterPro"/>
</dbReference>
<dbReference type="InterPro" id="IPR029751">
    <property type="entry name" value="Ribosomal_L25_dom"/>
</dbReference>
<organism evidence="7 8">
    <name type="scientific">Hungatella hathewayi DSM 13479</name>
    <dbReference type="NCBI Taxonomy" id="566550"/>
    <lineage>
        <taxon>Bacteria</taxon>
        <taxon>Bacillati</taxon>
        <taxon>Bacillota</taxon>
        <taxon>Clostridia</taxon>
        <taxon>Lachnospirales</taxon>
        <taxon>Lachnospiraceae</taxon>
        <taxon>Hungatella</taxon>
    </lineage>
</organism>
<gene>
    <name evidence="7" type="ORF">CLOSTHATH_07019</name>
</gene>
<evidence type="ECO:0000256" key="4">
    <source>
        <dbReference type="ARBA" id="ARBA00023274"/>
    </source>
</evidence>
<dbReference type="InterPro" id="IPR001021">
    <property type="entry name" value="Ribosomal_bL25_long"/>
</dbReference>
<evidence type="ECO:0000256" key="2">
    <source>
        <dbReference type="ARBA" id="ARBA00022884"/>
    </source>
</evidence>
<evidence type="ECO:0000256" key="3">
    <source>
        <dbReference type="ARBA" id="ARBA00022980"/>
    </source>
</evidence>
<dbReference type="GO" id="GO:0008097">
    <property type="term" value="F:5S rRNA binding"/>
    <property type="evidence" value="ECO:0007669"/>
    <property type="project" value="InterPro"/>
</dbReference>
<keyword evidence="1" id="KW-0699">rRNA-binding</keyword>
<dbReference type="SUPFAM" id="SSF50715">
    <property type="entry name" value="Ribosomal protein L25-like"/>
    <property type="match status" value="1"/>
</dbReference>
<dbReference type="InterPro" id="IPR020930">
    <property type="entry name" value="Ribosomal_uL5_bac-type"/>
</dbReference>
<evidence type="ECO:0000256" key="1">
    <source>
        <dbReference type="ARBA" id="ARBA00022730"/>
    </source>
</evidence>
<comment type="caution">
    <text evidence="7">The sequence shown here is derived from an EMBL/GenBank/DDBJ whole genome shotgun (WGS) entry which is preliminary data.</text>
</comment>
<sequence>MKAAKQSEFWRKRQMNTLKAEKRSMSIKAKRLRREGYVTGNVFGRDIQESIPVKIERTVVERLLKTCNKGSQILLDVDGQAYDVLIKDISFNAMKGIVEEIDFQALVRGEKVHSVAEVILVNHDKVMNGVLQQQLQEISYKALPEALIDKVRIDVGDMKVGDTIRVADLDIAKNKNVDLVTDLDTTVATVTAVHAAAEEPAEGTEEAASETK</sequence>
<dbReference type="PANTHER" id="PTHR33284">
    <property type="entry name" value="RIBOSOMAL PROTEIN L25/GLN-TRNA SYNTHETASE, ANTI-CODON-BINDING DOMAIN-CONTAINING PROTEIN"/>
    <property type="match status" value="1"/>
</dbReference>
<dbReference type="EMBL" id="ACIO01000930">
    <property type="protein sequence ID" value="EFC94795.1"/>
    <property type="molecule type" value="Genomic_DNA"/>
</dbReference>
<keyword evidence="2" id="KW-0694">RNA-binding</keyword>
<feature type="domain" description="Large ribosomal subunit protein bL25 beta" evidence="6">
    <location>
        <begin position="112"/>
        <end position="192"/>
    </location>
</feature>
<dbReference type="InterPro" id="IPR011035">
    <property type="entry name" value="Ribosomal_bL25/Gln-tRNA_synth"/>
</dbReference>
<accession>D3ATR0</accession>
<evidence type="ECO:0000259" key="6">
    <source>
        <dbReference type="Pfam" id="PF14693"/>
    </source>
</evidence>
<reference evidence="7 8" key="1">
    <citation type="submission" date="2010-01" db="EMBL/GenBank/DDBJ databases">
        <authorList>
            <person name="Weinstock G."/>
            <person name="Sodergren E."/>
            <person name="Clifton S."/>
            <person name="Fulton L."/>
            <person name="Fulton B."/>
            <person name="Courtney L."/>
            <person name="Fronick C."/>
            <person name="Harrison M."/>
            <person name="Strong C."/>
            <person name="Farmer C."/>
            <person name="Delahaunty K."/>
            <person name="Markovic C."/>
            <person name="Hall O."/>
            <person name="Minx P."/>
            <person name="Tomlinson C."/>
            <person name="Mitreva M."/>
            <person name="Nelson J."/>
            <person name="Hou S."/>
            <person name="Wollam A."/>
            <person name="Pepin K.H."/>
            <person name="Johnson M."/>
            <person name="Bhonagiri V."/>
            <person name="Nash W.E."/>
            <person name="Warren W."/>
            <person name="Chinwalla A."/>
            <person name="Mardis E.R."/>
            <person name="Wilson R.K."/>
        </authorList>
    </citation>
    <scope>NUCLEOTIDE SEQUENCE [LARGE SCALE GENOMIC DNA]</scope>
    <source>
        <strain evidence="7 8">DSM 13479</strain>
    </source>
</reference>
<keyword evidence="3 7" id="KW-0689">Ribosomal protein</keyword>
<dbReference type="Pfam" id="PF01386">
    <property type="entry name" value="Ribosomal_L25p"/>
    <property type="match status" value="1"/>
</dbReference>
<dbReference type="Pfam" id="PF14693">
    <property type="entry name" value="Ribosomal_TL5_C"/>
    <property type="match status" value="1"/>
</dbReference>
<dbReference type="HOGENOM" id="CLU_075939_2_2_9"/>
<dbReference type="Gene3D" id="2.170.120.20">
    <property type="entry name" value="Ribosomal protein L25, beta domain"/>
    <property type="match status" value="1"/>
</dbReference>
<dbReference type="InterPro" id="IPR020056">
    <property type="entry name" value="Rbsml_bL25/Gln-tRNA_synth_N"/>
</dbReference>
<feature type="domain" description="Large ribosomal subunit protein bL25 L25" evidence="5">
    <location>
        <begin position="18"/>
        <end position="103"/>
    </location>
</feature>